<gene>
    <name evidence="1" type="ORF">BDN72DRAFT_143519</name>
</gene>
<accession>A0ACD3AKS8</accession>
<sequence length="886" mass="94508">MKLPNFVWTILSSSVFLRSAFADPNGLGYIVELDPTFNPFGRRGLSGLHHDATLQELHNRGIPFTVQTTFNVPEIFVGFALSLLSANDVLKILDIPSILYIRPITRIPQPKLLEENEVQSADAQTIPRSRSTLIMAGVDKVHAQGNFGQGIKIGIIDTGIDYTHPLLGGGFGPGFKVAGGYDFVGDAYNGSNQLVPDNDPLDQCNGHGTHVAGIVGASGPNPLGLVGVASEASLWAYRVFGCEGSVTDDVIVSALLRAYQDDVDIVTLSLGGPDGWSQGTAAVVASRIAAEGKVVTIAAGNDGDSGAWFTSNPSNGVNVISVASVNSIGYPSQNATVNGVQHDPIPYLQALPFNALGKWPIYATSTNTSVADDACDPLPDDTPDLSKYVVVVRRGSCTFGQKLDNLASKGANMTLIYNSDDGAWVVLGDGAAMISAADGKFLVDQFANNASVTLTFPQSGAWFDIPIEDGGLISDFSNYGPTFEMDFKPAVAAPGGNILSTIPNNQYFVASGTSMATPFVAGSAALILNARGNTKDVALGMRDLLETTAVGVTASDDGTDTLQTLSQQGSGLLQVDRAISTKTLVSPGHLTLNDTEHRVETHIISIKNDGGSPTTYRLGHTPAGTANSVQPGSIFAAQGPVPLTTESARVHIVPDTILVLPGTTTRVSVTIDEPVGLDTSQYPVYSGFITITSSYNETLKVSYLGVVGNLRDKTILDDTADYFGVQMPAILEIGQGLENTTQGPDFTIEPTDYPRLLYRLAFGTARLRFDLVDKDTTLLPESQSHRKRSLPSWIWPVTKPDTFDLVPIIGVIEERDYIPRHSDLTTDSPLISFNYEVLGLRTFVNNTAMPNGQYRVLVRALTVFGDPDLQEDQESWLSPVFTIDSS</sequence>
<evidence type="ECO:0000313" key="2">
    <source>
        <dbReference type="Proteomes" id="UP000308600"/>
    </source>
</evidence>
<protein>
    <submittedName>
        <fullName evidence="1">Subtilisin-like protease</fullName>
    </submittedName>
</protein>
<name>A0ACD3AKS8_9AGAR</name>
<evidence type="ECO:0000313" key="1">
    <source>
        <dbReference type="EMBL" id="TFK66528.1"/>
    </source>
</evidence>
<organism evidence="1 2">
    <name type="scientific">Pluteus cervinus</name>
    <dbReference type="NCBI Taxonomy" id="181527"/>
    <lineage>
        <taxon>Eukaryota</taxon>
        <taxon>Fungi</taxon>
        <taxon>Dikarya</taxon>
        <taxon>Basidiomycota</taxon>
        <taxon>Agaricomycotina</taxon>
        <taxon>Agaricomycetes</taxon>
        <taxon>Agaricomycetidae</taxon>
        <taxon>Agaricales</taxon>
        <taxon>Pluteineae</taxon>
        <taxon>Pluteaceae</taxon>
        <taxon>Pluteus</taxon>
    </lineage>
</organism>
<reference evidence="1 2" key="1">
    <citation type="journal article" date="2019" name="Nat. Ecol. Evol.">
        <title>Megaphylogeny resolves global patterns of mushroom evolution.</title>
        <authorList>
            <person name="Varga T."/>
            <person name="Krizsan K."/>
            <person name="Foldi C."/>
            <person name="Dima B."/>
            <person name="Sanchez-Garcia M."/>
            <person name="Sanchez-Ramirez S."/>
            <person name="Szollosi G.J."/>
            <person name="Szarkandi J.G."/>
            <person name="Papp V."/>
            <person name="Albert L."/>
            <person name="Andreopoulos W."/>
            <person name="Angelini C."/>
            <person name="Antonin V."/>
            <person name="Barry K.W."/>
            <person name="Bougher N.L."/>
            <person name="Buchanan P."/>
            <person name="Buyck B."/>
            <person name="Bense V."/>
            <person name="Catcheside P."/>
            <person name="Chovatia M."/>
            <person name="Cooper J."/>
            <person name="Damon W."/>
            <person name="Desjardin D."/>
            <person name="Finy P."/>
            <person name="Geml J."/>
            <person name="Haridas S."/>
            <person name="Hughes K."/>
            <person name="Justo A."/>
            <person name="Karasinski D."/>
            <person name="Kautmanova I."/>
            <person name="Kiss B."/>
            <person name="Kocsube S."/>
            <person name="Kotiranta H."/>
            <person name="LaButti K.M."/>
            <person name="Lechner B.E."/>
            <person name="Liimatainen K."/>
            <person name="Lipzen A."/>
            <person name="Lukacs Z."/>
            <person name="Mihaltcheva S."/>
            <person name="Morgado L.N."/>
            <person name="Niskanen T."/>
            <person name="Noordeloos M.E."/>
            <person name="Ohm R.A."/>
            <person name="Ortiz-Santana B."/>
            <person name="Ovrebo C."/>
            <person name="Racz N."/>
            <person name="Riley R."/>
            <person name="Savchenko A."/>
            <person name="Shiryaev A."/>
            <person name="Soop K."/>
            <person name="Spirin V."/>
            <person name="Szebenyi C."/>
            <person name="Tomsovsky M."/>
            <person name="Tulloss R.E."/>
            <person name="Uehling J."/>
            <person name="Grigoriev I.V."/>
            <person name="Vagvolgyi C."/>
            <person name="Papp T."/>
            <person name="Martin F.M."/>
            <person name="Miettinen O."/>
            <person name="Hibbett D.S."/>
            <person name="Nagy L.G."/>
        </authorList>
    </citation>
    <scope>NUCLEOTIDE SEQUENCE [LARGE SCALE GENOMIC DNA]</scope>
    <source>
        <strain evidence="1 2">NL-1719</strain>
    </source>
</reference>
<proteinExistence type="predicted"/>
<keyword evidence="2" id="KW-1185">Reference proteome</keyword>
<dbReference type="EMBL" id="ML208402">
    <property type="protein sequence ID" value="TFK66528.1"/>
    <property type="molecule type" value="Genomic_DNA"/>
</dbReference>
<dbReference type="Proteomes" id="UP000308600">
    <property type="component" value="Unassembled WGS sequence"/>
</dbReference>